<dbReference type="Pfam" id="PF03469">
    <property type="entry name" value="XH"/>
    <property type="match status" value="1"/>
</dbReference>
<proteinExistence type="predicted"/>
<sequence>MELEHHTISKYSEANVFLKKVMDQKEEMLQQFIKGMLILKLNLFHIVPLEISKVQQVERDYLESMSKDYEKAILQLEARRNELMSREKDLQKGQEDNYIERNKQYFQTGHNDMAIAEQHRADEKMMYLAEEHKKEKEKLHKKIHDLERGLGAKQTLELERLKGALQVMSHIRETDLEEMKKLEAIKMELHKKKEELEGVIHPQQALVVQERKTNDELQDARKKLISWIGCPKKAPRAIISVKRMGELEIKPFLEAAKRKFSDEVNEKKATKAQLREKWQLKAIEWCSTWDDCLKDPSWHPFKVVTDKDGKSKEILDGEDEKLKSLKDEFGDEVHDAVATALKELNECNPSGRYPIPELWNFREGRKATLKEGVSHLIRQWILNKGKKTY</sequence>
<keyword evidence="4" id="KW-1185">Reference proteome</keyword>
<dbReference type="InterPro" id="IPR005379">
    <property type="entry name" value="FDM1-5/IDN2_XH"/>
</dbReference>
<accession>A0A072VBR1</accession>
<evidence type="ECO:0000259" key="1">
    <source>
        <dbReference type="Pfam" id="PF03469"/>
    </source>
</evidence>
<dbReference type="Proteomes" id="UP000002051">
    <property type="component" value="Chromosome 2"/>
</dbReference>
<dbReference type="EMBL" id="CM001218">
    <property type="protein sequence ID" value="KEH39444.1"/>
    <property type="molecule type" value="Genomic_DNA"/>
</dbReference>
<dbReference type="InterPro" id="IPR045177">
    <property type="entry name" value="FDM1-5/IDN2"/>
</dbReference>
<dbReference type="AlphaFoldDB" id="A0A072VBR1"/>
<protein>
    <submittedName>
        <fullName evidence="2">XH/XS domain protein</fullName>
    </submittedName>
</protein>
<feature type="domain" description="Factor of DNA methylation 1-5/IDN2" evidence="1">
    <location>
        <begin position="242"/>
        <end position="384"/>
    </location>
</feature>
<reference evidence="3" key="3">
    <citation type="submission" date="2015-04" db="UniProtKB">
        <authorList>
            <consortium name="EnsemblPlants"/>
        </authorList>
    </citation>
    <scope>IDENTIFICATION</scope>
    <source>
        <strain evidence="3">cv. Jemalong A17</strain>
    </source>
</reference>
<reference evidence="2 4" key="2">
    <citation type="journal article" date="2014" name="BMC Genomics">
        <title>An improved genome release (version Mt4.0) for the model legume Medicago truncatula.</title>
        <authorList>
            <person name="Tang H."/>
            <person name="Krishnakumar V."/>
            <person name="Bidwell S."/>
            <person name="Rosen B."/>
            <person name="Chan A."/>
            <person name="Zhou S."/>
            <person name="Gentzbittel L."/>
            <person name="Childs K.L."/>
            <person name="Yandell M."/>
            <person name="Gundlach H."/>
            <person name="Mayer K.F."/>
            <person name="Schwartz D.C."/>
            <person name="Town C.D."/>
        </authorList>
    </citation>
    <scope>GENOME REANNOTATION</scope>
    <source>
        <strain evidence="2">A17</strain>
        <strain evidence="3 4">cv. Jemalong A17</strain>
    </source>
</reference>
<name>A0A072VBR1_MEDTR</name>
<dbReference type="EnsemblPlants" id="KEH39444">
    <property type="protein sequence ID" value="KEH39444"/>
    <property type="gene ID" value="MTR_2g097000"/>
</dbReference>
<organism evidence="2 4">
    <name type="scientific">Medicago truncatula</name>
    <name type="common">Barrel medic</name>
    <name type="synonym">Medicago tribuloides</name>
    <dbReference type="NCBI Taxonomy" id="3880"/>
    <lineage>
        <taxon>Eukaryota</taxon>
        <taxon>Viridiplantae</taxon>
        <taxon>Streptophyta</taxon>
        <taxon>Embryophyta</taxon>
        <taxon>Tracheophyta</taxon>
        <taxon>Spermatophyta</taxon>
        <taxon>Magnoliopsida</taxon>
        <taxon>eudicotyledons</taxon>
        <taxon>Gunneridae</taxon>
        <taxon>Pentapetalae</taxon>
        <taxon>rosids</taxon>
        <taxon>fabids</taxon>
        <taxon>Fabales</taxon>
        <taxon>Fabaceae</taxon>
        <taxon>Papilionoideae</taxon>
        <taxon>50 kb inversion clade</taxon>
        <taxon>NPAAA clade</taxon>
        <taxon>Hologalegina</taxon>
        <taxon>IRL clade</taxon>
        <taxon>Trifolieae</taxon>
        <taxon>Medicago</taxon>
    </lineage>
</organism>
<dbReference type="PANTHER" id="PTHR21596:SF23">
    <property type="entry name" value="FACTOR OF DNA METHYLATION 4"/>
    <property type="match status" value="1"/>
</dbReference>
<dbReference type="STRING" id="3880.A0A072VBR1"/>
<dbReference type="GO" id="GO:0080188">
    <property type="term" value="P:gene silencing by siRNA-directed DNA methylation"/>
    <property type="evidence" value="ECO:0007669"/>
    <property type="project" value="InterPro"/>
</dbReference>
<reference evidence="2 4" key="1">
    <citation type="journal article" date="2011" name="Nature">
        <title>The Medicago genome provides insight into the evolution of rhizobial symbioses.</title>
        <authorList>
            <person name="Young N.D."/>
            <person name="Debelle F."/>
            <person name="Oldroyd G.E."/>
            <person name="Geurts R."/>
            <person name="Cannon S.B."/>
            <person name="Udvardi M.K."/>
            <person name="Benedito V.A."/>
            <person name="Mayer K.F."/>
            <person name="Gouzy J."/>
            <person name="Schoof H."/>
            <person name="Van de Peer Y."/>
            <person name="Proost S."/>
            <person name="Cook D.R."/>
            <person name="Meyers B.C."/>
            <person name="Spannagl M."/>
            <person name="Cheung F."/>
            <person name="De Mita S."/>
            <person name="Krishnakumar V."/>
            <person name="Gundlach H."/>
            <person name="Zhou S."/>
            <person name="Mudge J."/>
            <person name="Bharti A.K."/>
            <person name="Murray J.D."/>
            <person name="Naoumkina M.A."/>
            <person name="Rosen B."/>
            <person name="Silverstein K.A."/>
            <person name="Tang H."/>
            <person name="Rombauts S."/>
            <person name="Zhao P.X."/>
            <person name="Zhou P."/>
            <person name="Barbe V."/>
            <person name="Bardou P."/>
            <person name="Bechner M."/>
            <person name="Bellec A."/>
            <person name="Berger A."/>
            <person name="Berges H."/>
            <person name="Bidwell S."/>
            <person name="Bisseling T."/>
            <person name="Choisne N."/>
            <person name="Couloux A."/>
            <person name="Denny R."/>
            <person name="Deshpande S."/>
            <person name="Dai X."/>
            <person name="Doyle J.J."/>
            <person name="Dudez A.M."/>
            <person name="Farmer A.D."/>
            <person name="Fouteau S."/>
            <person name="Franken C."/>
            <person name="Gibelin C."/>
            <person name="Gish J."/>
            <person name="Goldstein S."/>
            <person name="Gonzalez A.J."/>
            <person name="Green P.J."/>
            <person name="Hallab A."/>
            <person name="Hartog M."/>
            <person name="Hua A."/>
            <person name="Humphray S.J."/>
            <person name="Jeong D.H."/>
            <person name="Jing Y."/>
            <person name="Jocker A."/>
            <person name="Kenton S.M."/>
            <person name="Kim D.J."/>
            <person name="Klee K."/>
            <person name="Lai H."/>
            <person name="Lang C."/>
            <person name="Lin S."/>
            <person name="Macmil S.L."/>
            <person name="Magdelenat G."/>
            <person name="Matthews L."/>
            <person name="McCorrison J."/>
            <person name="Monaghan E.L."/>
            <person name="Mun J.H."/>
            <person name="Najar F.Z."/>
            <person name="Nicholson C."/>
            <person name="Noirot C."/>
            <person name="O'Bleness M."/>
            <person name="Paule C.R."/>
            <person name="Poulain J."/>
            <person name="Prion F."/>
            <person name="Qin B."/>
            <person name="Qu C."/>
            <person name="Retzel E.F."/>
            <person name="Riddle C."/>
            <person name="Sallet E."/>
            <person name="Samain S."/>
            <person name="Samson N."/>
            <person name="Sanders I."/>
            <person name="Saurat O."/>
            <person name="Scarpelli C."/>
            <person name="Schiex T."/>
            <person name="Segurens B."/>
            <person name="Severin A.J."/>
            <person name="Sherrier D.J."/>
            <person name="Shi R."/>
            <person name="Sims S."/>
            <person name="Singer S.R."/>
            <person name="Sinharoy S."/>
            <person name="Sterck L."/>
            <person name="Viollet A."/>
            <person name="Wang B.B."/>
            <person name="Wang K."/>
            <person name="Wang M."/>
            <person name="Wang X."/>
            <person name="Warfsmann J."/>
            <person name="Weissenbach J."/>
            <person name="White D.D."/>
            <person name="White J.D."/>
            <person name="Wiley G.B."/>
            <person name="Wincker P."/>
            <person name="Xing Y."/>
            <person name="Yang L."/>
            <person name="Yao Z."/>
            <person name="Ying F."/>
            <person name="Zhai J."/>
            <person name="Zhou L."/>
            <person name="Zuber A."/>
            <person name="Denarie J."/>
            <person name="Dixon R.A."/>
            <person name="May G.D."/>
            <person name="Schwartz D.C."/>
            <person name="Rogers J."/>
            <person name="Quetier F."/>
            <person name="Town C.D."/>
            <person name="Roe B.A."/>
        </authorList>
    </citation>
    <scope>NUCLEOTIDE SEQUENCE [LARGE SCALE GENOMIC DNA]</scope>
    <source>
        <strain evidence="2">A17</strain>
        <strain evidence="3 4">cv. Jemalong A17</strain>
    </source>
</reference>
<dbReference type="PANTHER" id="PTHR21596">
    <property type="entry name" value="RIBONUCLEASE P SUBUNIT P38"/>
    <property type="match status" value="1"/>
</dbReference>
<evidence type="ECO:0000313" key="4">
    <source>
        <dbReference type="Proteomes" id="UP000002051"/>
    </source>
</evidence>
<evidence type="ECO:0000313" key="3">
    <source>
        <dbReference type="EnsemblPlants" id="KEH39444"/>
    </source>
</evidence>
<evidence type="ECO:0000313" key="2">
    <source>
        <dbReference type="EMBL" id="KEH39444.1"/>
    </source>
</evidence>
<gene>
    <name evidence="2" type="ordered locus">MTR_2g097000</name>
</gene>
<dbReference type="HOGENOM" id="CLU_021775_2_1_1"/>